<dbReference type="AlphaFoldDB" id="A0A8J7KJU1"/>
<evidence type="ECO:0000313" key="4">
    <source>
        <dbReference type="Proteomes" id="UP000622552"/>
    </source>
</evidence>
<sequence>MHPADLPVATIEEKVAQAYNTLKLPSEVLAAARADLEDFIQSATARRDTEVKRQRRRLGDLKDRSVKLLRAHLADVVPLDVLKEEQDGLRREQAQAEAILERLEGSHAETLTTFDEMVDLLTSLSEGRYRSLAPEDRRALNPVLITHALVDAEDGKTRLQLTELGQVIHDIKGSSVDTRPKDDQGGHTDSTRNPQLTLVSCGFE</sequence>
<comment type="caution">
    <text evidence="3">The sequence shown here is derived from an EMBL/GenBank/DDBJ whole genome shotgun (WGS) entry which is preliminary data.</text>
</comment>
<feature type="compositionally biased region" description="Basic and acidic residues" evidence="2">
    <location>
        <begin position="178"/>
        <end position="190"/>
    </location>
</feature>
<accession>A0A8J7KJU1</accession>
<keyword evidence="4" id="KW-1185">Reference proteome</keyword>
<feature type="coiled-coil region" evidence="1">
    <location>
        <begin position="79"/>
        <end position="106"/>
    </location>
</feature>
<dbReference type="RefSeq" id="WP_197004110.1">
    <property type="nucleotide sequence ID" value="NZ_JADOUF010000001.1"/>
</dbReference>
<reference evidence="3" key="1">
    <citation type="submission" date="2020-11" db="EMBL/GenBank/DDBJ databases">
        <title>Sequencing the genomes of 1000 actinobacteria strains.</title>
        <authorList>
            <person name="Klenk H.-P."/>
        </authorList>
    </citation>
    <scope>NUCLEOTIDE SEQUENCE</scope>
    <source>
        <strain evidence="3">DSM 45356</strain>
    </source>
</reference>
<dbReference type="EMBL" id="JADOUF010000001">
    <property type="protein sequence ID" value="MBG6137224.1"/>
    <property type="molecule type" value="Genomic_DNA"/>
</dbReference>
<evidence type="ECO:0000256" key="2">
    <source>
        <dbReference type="SAM" id="MobiDB-lite"/>
    </source>
</evidence>
<protein>
    <submittedName>
        <fullName evidence="3">Uncharacterized protein</fullName>
    </submittedName>
</protein>
<evidence type="ECO:0000256" key="1">
    <source>
        <dbReference type="SAM" id="Coils"/>
    </source>
</evidence>
<gene>
    <name evidence="3" type="ORF">IW245_003418</name>
</gene>
<dbReference type="Proteomes" id="UP000622552">
    <property type="component" value="Unassembled WGS sequence"/>
</dbReference>
<organism evidence="3 4">
    <name type="scientific">Longispora fulva</name>
    <dbReference type="NCBI Taxonomy" id="619741"/>
    <lineage>
        <taxon>Bacteria</taxon>
        <taxon>Bacillati</taxon>
        <taxon>Actinomycetota</taxon>
        <taxon>Actinomycetes</taxon>
        <taxon>Micromonosporales</taxon>
        <taxon>Micromonosporaceae</taxon>
        <taxon>Longispora</taxon>
    </lineage>
</organism>
<name>A0A8J7KJU1_9ACTN</name>
<proteinExistence type="predicted"/>
<keyword evidence="1" id="KW-0175">Coiled coil</keyword>
<evidence type="ECO:0000313" key="3">
    <source>
        <dbReference type="EMBL" id="MBG6137224.1"/>
    </source>
</evidence>
<feature type="region of interest" description="Disordered" evidence="2">
    <location>
        <begin position="172"/>
        <end position="196"/>
    </location>
</feature>